<feature type="transmembrane region" description="Helical" evidence="7">
    <location>
        <begin position="281"/>
        <end position="307"/>
    </location>
</feature>
<evidence type="ECO:0000256" key="5">
    <source>
        <dbReference type="ARBA" id="ARBA00022989"/>
    </source>
</evidence>
<dbReference type="PROSITE" id="PS50928">
    <property type="entry name" value="ABC_TM1"/>
    <property type="match status" value="1"/>
</dbReference>
<evidence type="ECO:0000256" key="4">
    <source>
        <dbReference type="ARBA" id="ARBA00022692"/>
    </source>
</evidence>
<keyword evidence="2 7" id="KW-0813">Transport</keyword>
<dbReference type="RefSeq" id="WP_093452527.1">
    <property type="nucleotide sequence ID" value="NZ_FNZG01000003.1"/>
</dbReference>
<dbReference type="InterPro" id="IPR000515">
    <property type="entry name" value="MetI-like"/>
</dbReference>
<name>A0A1I1K899_9RHOB</name>
<dbReference type="Pfam" id="PF00528">
    <property type="entry name" value="BPD_transp_1"/>
    <property type="match status" value="1"/>
</dbReference>
<feature type="transmembrane region" description="Helical" evidence="7">
    <location>
        <begin position="101"/>
        <end position="122"/>
    </location>
</feature>
<feature type="domain" description="ABC transmembrane type-1" evidence="8">
    <location>
        <begin position="95"/>
        <end position="300"/>
    </location>
</feature>
<keyword evidence="10" id="KW-1185">Reference proteome</keyword>
<dbReference type="SUPFAM" id="SSF161098">
    <property type="entry name" value="MetI-like"/>
    <property type="match status" value="1"/>
</dbReference>
<protein>
    <submittedName>
        <fullName evidence="9">Peptide/nickel transport system permease protein</fullName>
    </submittedName>
</protein>
<dbReference type="InterPro" id="IPR035906">
    <property type="entry name" value="MetI-like_sf"/>
</dbReference>
<keyword evidence="6 7" id="KW-0472">Membrane</keyword>
<keyword evidence="4 7" id="KW-0812">Transmembrane</keyword>
<dbReference type="OrthoDB" id="9807402at2"/>
<dbReference type="EMBL" id="FOLX01000001">
    <property type="protein sequence ID" value="SFC54908.1"/>
    <property type="molecule type" value="Genomic_DNA"/>
</dbReference>
<dbReference type="GO" id="GO:0055085">
    <property type="term" value="P:transmembrane transport"/>
    <property type="evidence" value="ECO:0007669"/>
    <property type="project" value="InterPro"/>
</dbReference>
<dbReference type="Proteomes" id="UP000231644">
    <property type="component" value="Unassembled WGS sequence"/>
</dbReference>
<feature type="transmembrane region" description="Helical" evidence="7">
    <location>
        <begin position="9"/>
        <end position="30"/>
    </location>
</feature>
<dbReference type="Pfam" id="PF19300">
    <property type="entry name" value="BPD_transp_1_N"/>
    <property type="match status" value="1"/>
</dbReference>
<dbReference type="PANTHER" id="PTHR43163:SF6">
    <property type="entry name" value="DIPEPTIDE TRANSPORT SYSTEM PERMEASE PROTEIN DPPB-RELATED"/>
    <property type="match status" value="1"/>
</dbReference>
<gene>
    <name evidence="9" type="ORF">SAMN05421762_1304</name>
</gene>
<evidence type="ECO:0000256" key="2">
    <source>
        <dbReference type="ARBA" id="ARBA00022448"/>
    </source>
</evidence>
<sequence>MIKLVGQRLLAMVPLLLIVSILTFSFTALLPSDPVDLIIGDRGSNEQHEQVRERLGLNDPFVTRYLDWLGRAVQGDLGTSFFNSVRVTDAVLLRMPATLSLTFASVLISVVVGLGAGVAAALRPRSWIDRLATFGATIGQAIPNFWFGLILASVFAVTLRWFPATGYVPLGENPLGWLLSITLPALALGLSTSAALARQVRSAMVGVLQQDYIRAARAQGLSSRRVIFRHALKNALVPVVTVLSFQITVLLGGALIVEQVYAINGIGSLAIAAVRQQDIPMIQGIVLILVLVVMGVQLATDIVYGLINPKARPA</sequence>
<keyword evidence="5 7" id="KW-1133">Transmembrane helix</keyword>
<evidence type="ECO:0000256" key="7">
    <source>
        <dbReference type="RuleBase" id="RU363032"/>
    </source>
</evidence>
<dbReference type="PANTHER" id="PTHR43163">
    <property type="entry name" value="DIPEPTIDE TRANSPORT SYSTEM PERMEASE PROTEIN DPPB-RELATED"/>
    <property type="match status" value="1"/>
</dbReference>
<comment type="subcellular location">
    <subcellularLocation>
        <location evidence="1 7">Cell membrane</location>
        <topology evidence="1 7">Multi-pass membrane protein</topology>
    </subcellularLocation>
</comment>
<comment type="similarity">
    <text evidence="7">Belongs to the binding-protein-dependent transport system permease family.</text>
</comment>
<feature type="transmembrane region" description="Helical" evidence="7">
    <location>
        <begin position="235"/>
        <end position="261"/>
    </location>
</feature>
<dbReference type="GO" id="GO:0005886">
    <property type="term" value="C:plasma membrane"/>
    <property type="evidence" value="ECO:0007669"/>
    <property type="project" value="UniProtKB-SubCell"/>
</dbReference>
<keyword evidence="3" id="KW-1003">Cell membrane</keyword>
<dbReference type="STRING" id="517719.SAMN05421762_1304"/>
<dbReference type="CDD" id="cd06261">
    <property type="entry name" value="TM_PBP2"/>
    <property type="match status" value="1"/>
</dbReference>
<evidence type="ECO:0000259" key="8">
    <source>
        <dbReference type="PROSITE" id="PS50928"/>
    </source>
</evidence>
<dbReference type="Gene3D" id="1.10.3720.10">
    <property type="entry name" value="MetI-like"/>
    <property type="match status" value="1"/>
</dbReference>
<evidence type="ECO:0000313" key="9">
    <source>
        <dbReference type="EMBL" id="SFC54908.1"/>
    </source>
</evidence>
<dbReference type="InterPro" id="IPR045621">
    <property type="entry name" value="BPD_transp_1_N"/>
</dbReference>
<reference evidence="9 10" key="1">
    <citation type="submission" date="2016-10" db="EMBL/GenBank/DDBJ databases">
        <authorList>
            <person name="de Groot N.N."/>
        </authorList>
    </citation>
    <scope>NUCLEOTIDE SEQUENCE [LARGE SCALE GENOMIC DNA]</scope>
    <source>
        <strain evidence="9 10">DSM 29619</strain>
    </source>
</reference>
<feature type="transmembrane region" description="Helical" evidence="7">
    <location>
        <begin position="175"/>
        <end position="197"/>
    </location>
</feature>
<evidence type="ECO:0000256" key="1">
    <source>
        <dbReference type="ARBA" id="ARBA00004651"/>
    </source>
</evidence>
<evidence type="ECO:0000256" key="3">
    <source>
        <dbReference type="ARBA" id="ARBA00022475"/>
    </source>
</evidence>
<proteinExistence type="inferred from homology"/>
<evidence type="ECO:0000313" key="10">
    <source>
        <dbReference type="Proteomes" id="UP000231644"/>
    </source>
</evidence>
<organism evidence="9 10">
    <name type="scientific">Pseudooceanicola nitratireducens</name>
    <dbReference type="NCBI Taxonomy" id="517719"/>
    <lineage>
        <taxon>Bacteria</taxon>
        <taxon>Pseudomonadati</taxon>
        <taxon>Pseudomonadota</taxon>
        <taxon>Alphaproteobacteria</taxon>
        <taxon>Rhodobacterales</taxon>
        <taxon>Paracoccaceae</taxon>
        <taxon>Pseudooceanicola</taxon>
    </lineage>
</organism>
<feature type="transmembrane region" description="Helical" evidence="7">
    <location>
        <begin position="143"/>
        <end position="163"/>
    </location>
</feature>
<dbReference type="AlphaFoldDB" id="A0A1I1K899"/>
<evidence type="ECO:0000256" key="6">
    <source>
        <dbReference type="ARBA" id="ARBA00023136"/>
    </source>
</evidence>
<accession>A0A1I1K899</accession>